<protein>
    <submittedName>
        <fullName evidence="2">Uncharacterized protein</fullName>
    </submittedName>
</protein>
<accession>A0A8E2DYK1</accession>
<dbReference type="Proteomes" id="UP000250266">
    <property type="component" value="Unassembled WGS sequence"/>
</dbReference>
<feature type="compositionally biased region" description="Basic and acidic residues" evidence="1">
    <location>
        <begin position="105"/>
        <end position="114"/>
    </location>
</feature>
<proteinExistence type="predicted"/>
<sequence length="114" mass="12745">MLSATPEELRSSCSNRQVGVDSATGMKFRPFDRSCDSRERRERERDAVRKLLVDTGSKTSSPAALRMHEAGRRSLHESEATGRMGRRKQIWGKGKAGSVTSRAAAEFEKIPHKE</sequence>
<evidence type="ECO:0000313" key="3">
    <source>
        <dbReference type="Proteomes" id="UP000250266"/>
    </source>
</evidence>
<dbReference type="EMBL" id="KV745547">
    <property type="protein sequence ID" value="OCK74146.1"/>
    <property type="molecule type" value="Genomic_DNA"/>
</dbReference>
<organism evidence="2 3">
    <name type="scientific">Lepidopterella palustris CBS 459.81</name>
    <dbReference type="NCBI Taxonomy" id="1314670"/>
    <lineage>
        <taxon>Eukaryota</taxon>
        <taxon>Fungi</taxon>
        <taxon>Dikarya</taxon>
        <taxon>Ascomycota</taxon>
        <taxon>Pezizomycotina</taxon>
        <taxon>Dothideomycetes</taxon>
        <taxon>Pleosporomycetidae</taxon>
        <taxon>Mytilinidiales</taxon>
        <taxon>Argynnaceae</taxon>
        <taxon>Lepidopterella</taxon>
    </lineage>
</organism>
<feature type="compositionally biased region" description="Basic and acidic residues" evidence="1">
    <location>
        <begin position="29"/>
        <end position="45"/>
    </location>
</feature>
<evidence type="ECO:0000313" key="2">
    <source>
        <dbReference type="EMBL" id="OCK74146.1"/>
    </source>
</evidence>
<keyword evidence="3" id="KW-1185">Reference proteome</keyword>
<gene>
    <name evidence="2" type="ORF">K432DRAFT_386989</name>
</gene>
<reference evidence="2 3" key="1">
    <citation type="journal article" date="2016" name="Nat. Commun.">
        <title>Ectomycorrhizal ecology is imprinted in the genome of the dominant symbiotic fungus Cenococcum geophilum.</title>
        <authorList>
            <consortium name="DOE Joint Genome Institute"/>
            <person name="Peter M."/>
            <person name="Kohler A."/>
            <person name="Ohm R.A."/>
            <person name="Kuo A."/>
            <person name="Krutzmann J."/>
            <person name="Morin E."/>
            <person name="Arend M."/>
            <person name="Barry K.W."/>
            <person name="Binder M."/>
            <person name="Choi C."/>
            <person name="Clum A."/>
            <person name="Copeland A."/>
            <person name="Grisel N."/>
            <person name="Haridas S."/>
            <person name="Kipfer T."/>
            <person name="LaButti K."/>
            <person name="Lindquist E."/>
            <person name="Lipzen A."/>
            <person name="Maire R."/>
            <person name="Meier B."/>
            <person name="Mihaltcheva S."/>
            <person name="Molinier V."/>
            <person name="Murat C."/>
            <person name="Poggeler S."/>
            <person name="Quandt C.A."/>
            <person name="Sperisen C."/>
            <person name="Tritt A."/>
            <person name="Tisserant E."/>
            <person name="Crous P.W."/>
            <person name="Henrissat B."/>
            <person name="Nehls U."/>
            <person name="Egli S."/>
            <person name="Spatafora J.W."/>
            <person name="Grigoriev I.V."/>
            <person name="Martin F.M."/>
        </authorList>
    </citation>
    <scope>NUCLEOTIDE SEQUENCE [LARGE SCALE GENOMIC DNA]</scope>
    <source>
        <strain evidence="2 3">CBS 459.81</strain>
    </source>
</reference>
<feature type="region of interest" description="Disordered" evidence="1">
    <location>
        <begin position="1"/>
        <end position="45"/>
    </location>
</feature>
<feature type="compositionally biased region" description="Basic and acidic residues" evidence="1">
    <location>
        <begin position="67"/>
        <end position="80"/>
    </location>
</feature>
<evidence type="ECO:0000256" key="1">
    <source>
        <dbReference type="SAM" id="MobiDB-lite"/>
    </source>
</evidence>
<name>A0A8E2DYK1_9PEZI</name>
<feature type="region of interest" description="Disordered" evidence="1">
    <location>
        <begin position="67"/>
        <end position="114"/>
    </location>
</feature>
<dbReference type="AlphaFoldDB" id="A0A8E2DYK1"/>